<dbReference type="Pfam" id="PF02321">
    <property type="entry name" value="OEP"/>
    <property type="match status" value="2"/>
</dbReference>
<dbReference type="NCBIfam" id="TIGR01845">
    <property type="entry name" value="outer_NodT"/>
    <property type="match status" value="1"/>
</dbReference>
<keyword evidence="4" id="KW-1185">Reference proteome</keyword>
<comment type="caution">
    <text evidence="3">The sequence shown here is derived from an EMBL/GenBank/DDBJ whole genome shotgun (WGS) entry which is preliminary data.</text>
</comment>
<protein>
    <submittedName>
        <fullName evidence="3">Efflux transporter outer membrane subunit</fullName>
    </submittedName>
</protein>
<dbReference type="RefSeq" id="WP_306388324.1">
    <property type="nucleotide sequence ID" value="NZ_JAVCAP010000002.1"/>
</dbReference>
<keyword evidence="2" id="KW-0472">Membrane</keyword>
<keyword evidence="2" id="KW-1134">Transmembrane beta strand</keyword>
<dbReference type="InterPro" id="IPR003423">
    <property type="entry name" value="OMP_efflux"/>
</dbReference>
<dbReference type="PANTHER" id="PTHR30203">
    <property type="entry name" value="OUTER MEMBRANE CATION EFFLUX PROTEIN"/>
    <property type="match status" value="1"/>
</dbReference>
<keyword evidence="2" id="KW-0564">Palmitate</keyword>
<accession>A0ABT9JR88</accession>
<evidence type="ECO:0000256" key="1">
    <source>
        <dbReference type="ARBA" id="ARBA00007613"/>
    </source>
</evidence>
<dbReference type="PANTHER" id="PTHR30203:SF30">
    <property type="entry name" value="OUTER MEMBRANE PROTEIN-RELATED"/>
    <property type="match status" value="1"/>
</dbReference>
<evidence type="ECO:0000313" key="4">
    <source>
        <dbReference type="Proteomes" id="UP001225906"/>
    </source>
</evidence>
<keyword evidence="2" id="KW-0812">Transmembrane</keyword>
<reference evidence="4" key="1">
    <citation type="journal article" date="2019" name="Int. J. Syst. Evol. Microbiol.">
        <title>The Global Catalogue of Microorganisms (GCM) 10K type strain sequencing project: providing services to taxonomists for standard genome sequencing and annotation.</title>
        <authorList>
            <consortium name="The Broad Institute Genomics Platform"/>
            <consortium name="The Broad Institute Genome Sequencing Center for Infectious Disease"/>
            <person name="Wu L."/>
            <person name="Ma J."/>
        </authorList>
    </citation>
    <scope>NUCLEOTIDE SEQUENCE [LARGE SCALE GENOMIC DNA]</scope>
    <source>
        <strain evidence="4">VKM B-3159</strain>
    </source>
</reference>
<evidence type="ECO:0000256" key="2">
    <source>
        <dbReference type="RuleBase" id="RU362097"/>
    </source>
</evidence>
<gene>
    <name evidence="3" type="ORF">Q9291_02045</name>
</gene>
<sequence>MKPTLLKPMRQALMLGLLTTMLAGCQLLGPMYSRPESTLPAQFDSHPGVATSAEQQQALQKWWTLFNDSTLNSLIETALEKNTNIQLAVARIEEADAQAQEIGANILPSVTLDGSGVRNRVTESGIFPVFGENPRKTYKIGLNSSVELDFWGKLRRANESARASLLATNYAKEAVYWSTSSLVVNHYVMIRSLDAQLDVNTENLRTAQDSLDLARRRVEGGVATVLDAHQAELVVTTLQSQKLDLERLRALSEHQLGFLTNDLGLQIAKVDRAFLPVAPTVPAGLPSELMEARPDVRQAEQTLVAANANIGVAKANLYPSISLTAAYGGESIALNNLLKAPARVWSLGTALTLPIFDGGRLKARVAQANAKQKQAVVSYQSALQTAFTEVNDALVGTRQYRAQETVAESKQQITANILQISQNRYQAGYSGYLEVLDAQRNHNEATQAFVQSRQNTLTATISLFKALGGGWNPEALKEKSAAAK</sequence>
<dbReference type="Gene3D" id="2.20.200.10">
    <property type="entry name" value="Outer membrane efflux proteins (OEP)"/>
    <property type="match status" value="1"/>
</dbReference>
<organism evidence="3 4">
    <name type="scientific">Methylophilus aquaticus</name>
    <dbReference type="NCBI Taxonomy" id="1971610"/>
    <lineage>
        <taxon>Bacteria</taxon>
        <taxon>Pseudomonadati</taxon>
        <taxon>Pseudomonadota</taxon>
        <taxon>Betaproteobacteria</taxon>
        <taxon>Nitrosomonadales</taxon>
        <taxon>Methylophilaceae</taxon>
        <taxon>Methylophilus</taxon>
    </lineage>
</organism>
<dbReference type="SUPFAM" id="SSF56954">
    <property type="entry name" value="Outer membrane efflux proteins (OEP)"/>
    <property type="match status" value="1"/>
</dbReference>
<comment type="subcellular location">
    <subcellularLocation>
        <location evidence="2">Cell membrane</location>
        <topology evidence="2">Lipid-anchor</topology>
    </subcellularLocation>
</comment>
<dbReference type="Proteomes" id="UP001225906">
    <property type="component" value="Unassembled WGS sequence"/>
</dbReference>
<keyword evidence="2" id="KW-0449">Lipoprotein</keyword>
<dbReference type="Gene3D" id="1.20.1600.10">
    <property type="entry name" value="Outer membrane efflux proteins (OEP)"/>
    <property type="match status" value="1"/>
</dbReference>
<dbReference type="InterPro" id="IPR010131">
    <property type="entry name" value="MdtP/NodT-like"/>
</dbReference>
<name>A0ABT9JR88_9PROT</name>
<proteinExistence type="inferred from homology"/>
<comment type="similarity">
    <text evidence="1 2">Belongs to the outer membrane factor (OMF) (TC 1.B.17) family.</text>
</comment>
<dbReference type="EMBL" id="JAVCAP010000002">
    <property type="protein sequence ID" value="MDP8566620.1"/>
    <property type="molecule type" value="Genomic_DNA"/>
</dbReference>
<dbReference type="PROSITE" id="PS51257">
    <property type="entry name" value="PROKAR_LIPOPROTEIN"/>
    <property type="match status" value="1"/>
</dbReference>
<evidence type="ECO:0000313" key="3">
    <source>
        <dbReference type="EMBL" id="MDP8566620.1"/>
    </source>
</evidence>